<reference evidence="2 3" key="1">
    <citation type="submission" date="2019-04" db="EMBL/GenBank/DDBJ databases">
        <title>Pedobacter sp. RP-3-22 sp. nov., isolated from Arctic soil.</title>
        <authorList>
            <person name="Dahal R.H."/>
            <person name="Kim D.-U."/>
        </authorList>
    </citation>
    <scope>NUCLEOTIDE SEQUENCE [LARGE SCALE GENOMIC DNA]</scope>
    <source>
        <strain evidence="2 3">RP-3-22</strain>
    </source>
</reference>
<sequence>MQICWDLKKQTTYLKTFKKAASLLMMSVFLFVSVFQVFHHHDDVQQHTSELSIQKFVKSCDVCHFLAHQNAVPILFSNHFELAKPITAAEVFGGLYDIGFYKFTLQGFTNKGPPALNS</sequence>
<comment type="caution">
    <text evidence="2">The sequence shown here is derived from an EMBL/GenBank/DDBJ whole genome shotgun (WGS) entry which is preliminary data.</text>
</comment>
<accession>A0A4U1CRL2</accession>
<gene>
    <name evidence="2" type="ORF">FA048_11105</name>
</gene>
<organism evidence="2 3">
    <name type="scientific">Pedobacter polaris</name>
    <dbReference type="NCBI Taxonomy" id="2571273"/>
    <lineage>
        <taxon>Bacteria</taxon>
        <taxon>Pseudomonadati</taxon>
        <taxon>Bacteroidota</taxon>
        <taxon>Sphingobacteriia</taxon>
        <taxon>Sphingobacteriales</taxon>
        <taxon>Sphingobacteriaceae</taxon>
        <taxon>Pedobacter</taxon>
    </lineage>
</organism>
<keyword evidence="1" id="KW-0472">Membrane</keyword>
<keyword evidence="1" id="KW-0812">Transmembrane</keyword>
<dbReference type="RefSeq" id="WP_136840807.1">
    <property type="nucleotide sequence ID" value="NZ_SWBR01000002.1"/>
</dbReference>
<evidence type="ECO:0000313" key="3">
    <source>
        <dbReference type="Proteomes" id="UP000309488"/>
    </source>
</evidence>
<proteinExistence type="predicted"/>
<dbReference type="EMBL" id="SWBR01000002">
    <property type="protein sequence ID" value="TKC10711.1"/>
    <property type="molecule type" value="Genomic_DNA"/>
</dbReference>
<feature type="transmembrane region" description="Helical" evidence="1">
    <location>
        <begin position="20"/>
        <end position="38"/>
    </location>
</feature>
<keyword evidence="1" id="KW-1133">Transmembrane helix</keyword>
<evidence type="ECO:0000256" key="1">
    <source>
        <dbReference type="SAM" id="Phobius"/>
    </source>
</evidence>
<protein>
    <submittedName>
        <fullName evidence="2">Uncharacterized protein</fullName>
    </submittedName>
</protein>
<evidence type="ECO:0000313" key="2">
    <source>
        <dbReference type="EMBL" id="TKC10711.1"/>
    </source>
</evidence>
<keyword evidence="3" id="KW-1185">Reference proteome</keyword>
<dbReference type="OrthoDB" id="679620at2"/>
<dbReference type="Proteomes" id="UP000309488">
    <property type="component" value="Unassembled WGS sequence"/>
</dbReference>
<name>A0A4U1CRL2_9SPHI</name>
<dbReference type="AlphaFoldDB" id="A0A4U1CRL2"/>